<sequence>MQSVSLKQRLARKRSSKKQWVHKESVSKQGRKFAKGKPSVHRDPLFDEIPEDTLNNIETKNAQDVGRTKDIVGEEKENDEDVLSTDKEKVSTDRPIVSTDGSKVSTDRQNEGTDEQSKGTDDHTEEGSATQTTQTPTSTIFGDDETIAQVLLNMSQAKAVSREKEKGVEFKDIEETDRPRPTSTRSLLTLKPLPKIDPKDKGKKKIEEDDESESESDGIPEAEKKFKQLASDEEMARKVQEEWESEEERKRLAKKEATNDNLIRNYDDIKVRIEAGRLLAEKLQEEEREQFTVDERTKFLHDTIAAQRKFLAQQRSEAIRNRPPTKNQLRNQMMTYLKHVGNFKHSDLKSKKFEEIQALYEKIKRSDEDFISIESTEDERLIKKMNEKEIDFSKNENVKKEEKEEECIKKRKGGHIKMIARKKARKQSDVDSKDEHKKCLKIVTFESVLDCEIIEKKSVIARLNKVSSPDGDYLVIYRANRNFKAFNYLMEILHIFDRQDLFHLYDLIRDQFSEVTLEGFELILWGDLKIMMESSTKGNEQICILEFEDGIVIHMLVERRYPLSKDLLQRMLDLGLEVERESSVALDLIRHKNWLVHKQTACGKDFSNPFMVDNLPKIVGFSTHFVIGESGWLVQDQTVLALASPKANVFVKLSRANGTGNKGTSNPFMAGSLPKSTKLT</sequence>
<gene>
    <name evidence="2" type="ORF">Tco_1094095</name>
</gene>
<feature type="region of interest" description="Disordered" evidence="1">
    <location>
        <begin position="661"/>
        <end position="680"/>
    </location>
</feature>
<reference evidence="2" key="1">
    <citation type="journal article" date="2022" name="Int. J. Mol. Sci.">
        <title>Draft Genome of Tanacetum Coccineum: Genomic Comparison of Closely Related Tanacetum-Family Plants.</title>
        <authorList>
            <person name="Yamashiro T."/>
            <person name="Shiraishi A."/>
            <person name="Nakayama K."/>
            <person name="Satake H."/>
        </authorList>
    </citation>
    <scope>NUCLEOTIDE SEQUENCE</scope>
</reference>
<feature type="compositionally biased region" description="Basic and acidic residues" evidence="1">
    <location>
        <begin position="105"/>
        <end position="126"/>
    </location>
</feature>
<comment type="caution">
    <text evidence="2">The sequence shown here is derived from an EMBL/GenBank/DDBJ whole genome shotgun (WGS) entry which is preliminary data.</text>
</comment>
<evidence type="ECO:0000313" key="3">
    <source>
        <dbReference type="Proteomes" id="UP001151760"/>
    </source>
</evidence>
<feature type="compositionally biased region" description="Basic and acidic residues" evidence="1">
    <location>
        <begin position="160"/>
        <end position="180"/>
    </location>
</feature>
<feature type="compositionally biased region" description="Basic and acidic residues" evidence="1">
    <location>
        <begin position="66"/>
        <end position="75"/>
    </location>
</feature>
<feature type="compositionally biased region" description="Polar residues" evidence="1">
    <location>
        <begin position="53"/>
        <end position="62"/>
    </location>
</feature>
<evidence type="ECO:0000256" key="1">
    <source>
        <dbReference type="SAM" id="MobiDB-lite"/>
    </source>
</evidence>
<feature type="region of interest" description="Disordered" evidence="1">
    <location>
        <begin position="1"/>
        <end position="142"/>
    </location>
</feature>
<feature type="compositionally biased region" description="Low complexity" evidence="1">
    <location>
        <begin position="130"/>
        <end position="139"/>
    </location>
</feature>
<feature type="region of interest" description="Disordered" evidence="1">
    <location>
        <begin position="157"/>
        <end position="246"/>
    </location>
</feature>
<keyword evidence="3" id="KW-1185">Reference proteome</keyword>
<evidence type="ECO:0000313" key="2">
    <source>
        <dbReference type="EMBL" id="GJT98577.1"/>
    </source>
</evidence>
<feature type="compositionally biased region" description="Basic residues" evidence="1">
    <location>
        <begin position="9"/>
        <end position="20"/>
    </location>
</feature>
<protein>
    <submittedName>
        <fullName evidence="2">Uncharacterized protein</fullName>
    </submittedName>
</protein>
<name>A0ABQ5IGP9_9ASTR</name>
<proteinExistence type="predicted"/>
<reference evidence="2" key="2">
    <citation type="submission" date="2022-01" db="EMBL/GenBank/DDBJ databases">
        <authorList>
            <person name="Yamashiro T."/>
            <person name="Shiraishi A."/>
            <person name="Satake H."/>
            <person name="Nakayama K."/>
        </authorList>
    </citation>
    <scope>NUCLEOTIDE SEQUENCE</scope>
</reference>
<feature type="compositionally biased region" description="Acidic residues" evidence="1">
    <location>
        <begin position="208"/>
        <end position="220"/>
    </location>
</feature>
<accession>A0ABQ5IGP9</accession>
<dbReference type="Proteomes" id="UP001151760">
    <property type="component" value="Unassembled WGS sequence"/>
</dbReference>
<feature type="compositionally biased region" description="Basic and acidic residues" evidence="1">
    <location>
        <begin position="234"/>
        <end position="246"/>
    </location>
</feature>
<organism evidence="2 3">
    <name type="scientific">Tanacetum coccineum</name>
    <dbReference type="NCBI Taxonomy" id="301880"/>
    <lineage>
        <taxon>Eukaryota</taxon>
        <taxon>Viridiplantae</taxon>
        <taxon>Streptophyta</taxon>
        <taxon>Embryophyta</taxon>
        <taxon>Tracheophyta</taxon>
        <taxon>Spermatophyta</taxon>
        <taxon>Magnoliopsida</taxon>
        <taxon>eudicotyledons</taxon>
        <taxon>Gunneridae</taxon>
        <taxon>Pentapetalae</taxon>
        <taxon>asterids</taxon>
        <taxon>campanulids</taxon>
        <taxon>Asterales</taxon>
        <taxon>Asteraceae</taxon>
        <taxon>Asteroideae</taxon>
        <taxon>Anthemideae</taxon>
        <taxon>Anthemidinae</taxon>
        <taxon>Tanacetum</taxon>
    </lineage>
</organism>
<feature type="compositionally biased region" description="Basic residues" evidence="1">
    <location>
        <begin position="29"/>
        <end position="39"/>
    </location>
</feature>
<dbReference type="EMBL" id="BQNB010020689">
    <property type="protein sequence ID" value="GJT98577.1"/>
    <property type="molecule type" value="Genomic_DNA"/>
</dbReference>